<dbReference type="RefSeq" id="XP_009169324.1">
    <property type="nucleotide sequence ID" value="XM_009171060.1"/>
</dbReference>
<dbReference type="EMBL" id="KL596735">
    <property type="protein sequence ID" value="KER26946.1"/>
    <property type="molecule type" value="Genomic_DNA"/>
</dbReference>
<dbReference type="CTD" id="20320107"/>
<dbReference type="AlphaFoldDB" id="A0A074ZIX4"/>
<protein>
    <submittedName>
        <fullName evidence="1">Uncharacterized protein</fullName>
    </submittedName>
</protein>
<evidence type="ECO:0000313" key="1">
    <source>
        <dbReference type="EMBL" id="KER26946.1"/>
    </source>
</evidence>
<dbReference type="KEGG" id="ovi:T265_05925"/>
<accession>A0A074ZIX4</accession>
<keyword evidence="2" id="KW-1185">Reference proteome</keyword>
<evidence type="ECO:0000313" key="2">
    <source>
        <dbReference type="Proteomes" id="UP000054324"/>
    </source>
</evidence>
<dbReference type="Proteomes" id="UP000054324">
    <property type="component" value="Unassembled WGS sequence"/>
</dbReference>
<name>A0A074ZIX4_OPIVI</name>
<reference evidence="1 2" key="1">
    <citation type="submission" date="2013-11" db="EMBL/GenBank/DDBJ databases">
        <title>Opisthorchis viverrini - life in the bile duct.</title>
        <authorList>
            <person name="Young N.D."/>
            <person name="Nagarajan N."/>
            <person name="Lin S.J."/>
            <person name="Korhonen P.K."/>
            <person name="Jex A.R."/>
            <person name="Hall R.S."/>
            <person name="Safavi-Hemami H."/>
            <person name="Kaewkong W."/>
            <person name="Bertrand D."/>
            <person name="Gao S."/>
            <person name="Seet Q."/>
            <person name="Wongkham S."/>
            <person name="Teh B.T."/>
            <person name="Wongkham C."/>
            <person name="Intapan P.M."/>
            <person name="Maleewong W."/>
            <person name="Yang X."/>
            <person name="Hu M."/>
            <person name="Wang Z."/>
            <person name="Hofmann A."/>
            <person name="Sternberg P.W."/>
            <person name="Tan P."/>
            <person name="Wang J."/>
            <person name="Gasser R.B."/>
        </authorList>
    </citation>
    <scope>NUCLEOTIDE SEQUENCE [LARGE SCALE GENOMIC DNA]</scope>
</reference>
<organism evidence="1 2">
    <name type="scientific">Opisthorchis viverrini</name>
    <name type="common">Southeast Asian liver fluke</name>
    <dbReference type="NCBI Taxonomy" id="6198"/>
    <lineage>
        <taxon>Eukaryota</taxon>
        <taxon>Metazoa</taxon>
        <taxon>Spiralia</taxon>
        <taxon>Lophotrochozoa</taxon>
        <taxon>Platyhelminthes</taxon>
        <taxon>Trematoda</taxon>
        <taxon>Digenea</taxon>
        <taxon>Opisthorchiida</taxon>
        <taxon>Opisthorchiata</taxon>
        <taxon>Opisthorchiidae</taxon>
        <taxon>Opisthorchis</taxon>
    </lineage>
</organism>
<sequence length="88" mass="10038">MMPIRTVRVREPAACLRSDDVIGVPVSHVRYQKFKSRHTIGYTPLMSSNKSETQVQCLPPMALGSSMQSQSTWDRLRRKDLFAQSREG</sequence>
<gene>
    <name evidence="1" type="ORF">T265_05925</name>
</gene>
<dbReference type="GeneID" id="20320107"/>
<proteinExistence type="predicted"/>